<organism evidence="1 2">
    <name type="scientific">Paenibacillus hodogayensis</name>
    <dbReference type="NCBI Taxonomy" id="279208"/>
    <lineage>
        <taxon>Bacteria</taxon>
        <taxon>Bacillati</taxon>
        <taxon>Bacillota</taxon>
        <taxon>Bacilli</taxon>
        <taxon>Bacillales</taxon>
        <taxon>Paenibacillaceae</taxon>
        <taxon>Paenibacillus</taxon>
    </lineage>
</organism>
<evidence type="ECO:0000313" key="1">
    <source>
        <dbReference type="EMBL" id="MFB9750724.1"/>
    </source>
</evidence>
<evidence type="ECO:0000313" key="2">
    <source>
        <dbReference type="Proteomes" id="UP001589619"/>
    </source>
</evidence>
<comment type="caution">
    <text evidence="1">The sequence shown here is derived from an EMBL/GenBank/DDBJ whole genome shotgun (WGS) entry which is preliminary data.</text>
</comment>
<protein>
    <submittedName>
        <fullName evidence="1">Uncharacterized protein</fullName>
    </submittedName>
</protein>
<reference evidence="1 2" key="1">
    <citation type="submission" date="2024-09" db="EMBL/GenBank/DDBJ databases">
        <authorList>
            <person name="Sun Q."/>
            <person name="Mori K."/>
        </authorList>
    </citation>
    <scope>NUCLEOTIDE SEQUENCE [LARGE SCALE GENOMIC DNA]</scope>
    <source>
        <strain evidence="1 2">JCM 12520</strain>
    </source>
</reference>
<accession>A0ABV5VR18</accession>
<sequence length="69" mass="7733">MDELLQLKNGLHRLTVELIGNCKYCSLISSNVEFKTPIYCTKFTGAIHPTCVDVHTCLACQEYKNGKTP</sequence>
<dbReference type="EMBL" id="JBHMAG010000004">
    <property type="protein sequence ID" value="MFB9750724.1"/>
    <property type="molecule type" value="Genomic_DNA"/>
</dbReference>
<dbReference type="Proteomes" id="UP001589619">
    <property type="component" value="Unassembled WGS sequence"/>
</dbReference>
<keyword evidence="2" id="KW-1185">Reference proteome</keyword>
<dbReference type="RefSeq" id="WP_344904846.1">
    <property type="nucleotide sequence ID" value="NZ_BAAAYO010000002.1"/>
</dbReference>
<proteinExistence type="predicted"/>
<name>A0ABV5VR18_9BACL</name>
<gene>
    <name evidence="1" type="ORF">ACFFNY_03980</name>
</gene>